<dbReference type="EnsemblPlants" id="Pp3c20_19650V3.2">
    <property type="protein sequence ID" value="Pp3c20_19650V3.2"/>
    <property type="gene ID" value="Pp3c20_19650"/>
</dbReference>
<keyword evidence="2" id="KW-1185">Reference proteome</keyword>
<sequence>MGYKRSGAEGWRSIRQLADRAGARCLGIALPPWQA</sequence>
<reference evidence="1 2" key="1">
    <citation type="journal article" date="2008" name="Science">
        <title>The Physcomitrella genome reveals evolutionary insights into the conquest of land by plants.</title>
        <authorList>
            <person name="Rensing S."/>
            <person name="Lang D."/>
            <person name="Zimmer A."/>
            <person name="Terry A."/>
            <person name="Salamov A."/>
            <person name="Shapiro H."/>
            <person name="Nishiyama T."/>
            <person name="Perroud P.-F."/>
            <person name="Lindquist E."/>
            <person name="Kamisugi Y."/>
            <person name="Tanahashi T."/>
            <person name="Sakakibara K."/>
            <person name="Fujita T."/>
            <person name="Oishi K."/>
            <person name="Shin-I T."/>
            <person name="Kuroki Y."/>
            <person name="Toyoda A."/>
            <person name="Suzuki Y."/>
            <person name="Hashimoto A."/>
            <person name="Yamaguchi K."/>
            <person name="Sugano A."/>
            <person name="Kohara Y."/>
            <person name="Fujiyama A."/>
            <person name="Anterola A."/>
            <person name="Aoki S."/>
            <person name="Ashton N."/>
            <person name="Barbazuk W.B."/>
            <person name="Barker E."/>
            <person name="Bennetzen J."/>
            <person name="Bezanilla M."/>
            <person name="Blankenship R."/>
            <person name="Cho S.H."/>
            <person name="Dutcher S."/>
            <person name="Estelle M."/>
            <person name="Fawcett J.A."/>
            <person name="Gundlach H."/>
            <person name="Hanada K."/>
            <person name="Heyl A."/>
            <person name="Hicks K.A."/>
            <person name="Hugh J."/>
            <person name="Lohr M."/>
            <person name="Mayer K."/>
            <person name="Melkozernov A."/>
            <person name="Murata T."/>
            <person name="Nelson D."/>
            <person name="Pils B."/>
            <person name="Prigge M."/>
            <person name="Reiss B."/>
            <person name="Renner T."/>
            <person name="Rombauts S."/>
            <person name="Rushton P."/>
            <person name="Sanderfoot A."/>
            <person name="Schween G."/>
            <person name="Shiu S.-H."/>
            <person name="Stueber K."/>
            <person name="Theodoulou F.L."/>
            <person name="Tu H."/>
            <person name="Van de Peer Y."/>
            <person name="Verrier P.J."/>
            <person name="Waters E."/>
            <person name="Wood A."/>
            <person name="Yang L."/>
            <person name="Cove D."/>
            <person name="Cuming A."/>
            <person name="Hasebe M."/>
            <person name="Lucas S."/>
            <person name="Mishler D.B."/>
            <person name="Reski R."/>
            <person name="Grigoriev I."/>
            <person name="Quatrano R.S."/>
            <person name="Boore J.L."/>
        </authorList>
    </citation>
    <scope>NUCLEOTIDE SEQUENCE [LARGE SCALE GENOMIC DNA]</scope>
    <source>
        <strain evidence="1 2">cv. Gransden 2004</strain>
    </source>
</reference>
<accession>A0A7I4C6M6</accession>
<proteinExistence type="predicted"/>
<organism evidence="1 2">
    <name type="scientific">Physcomitrium patens</name>
    <name type="common">Spreading-leaved earth moss</name>
    <name type="synonym">Physcomitrella patens</name>
    <dbReference type="NCBI Taxonomy" id="3218"/>
    <lineage>
        <taxon>Eukaryota</taxon>
        <taxon>Viridiplantae</taxon>
        <taxon>Streptophyta</taxon>
        <taxon>Embryophyta</taxon>
        <taxon>Bryophyta</taxon>
        <taxon>Bryophytina</taxon>
        <taxon>Bryopsida</taxon>
        <taxon>Funariidae</taxon>
        <taxon>Funariales</taxon>
        <taxon>Funariaceae</taxon>
        <taxon>Physcomitrium</taxon>
    </lineage>
</organism>
<reference evidence="1 2" key="2">
    <citation type="journal article" date="2018" name="Plant J.">
        <title>The Physcomitrella patens chromosome-scale assembly reveals moss genome structure and evolution.</title>
        <authorList>
            <person name="Lang D."/>
            <person name="Ullrich K.K."/>
            <person name="Murat F."/>
            <person name="Fuchs J."/>
            <person name="Jenkins J."/>
            <person name="Haas F.B."/>
            <person name="Piednoel M."/>
            <person name="Gundlach H."/>
            <person name="Van Bel M."/>
            <person name="Meyberg R."/>
            <person name="Vives C."/>
            <person name="Morata J."/>
            <person name="Symeonidi A."/>
            <person name="Hiss M."/>
            <person name="Muchero W."/>
            <person name="Kamisugi Y."/>
            <person name="Saleh O."/>
            <person name="Blanc G."/>
            <person name="Decker E.L."/>
            <person name="van Gessel N."/>
            <person name="Grimwood J."/>
            <person name="Hayes R.D."/>
            <person name="Graham S.W."/>
            <person name="Gunter L.E."/>
            <person name="McDaniel S.F."/>
            <person name="Hoernstein S.N.W."/>
            <person name="Larsson A."/>
            <person name="Li F.W."/>
            <person name="Perroud P.F."/>
            <person name="Phillips J."/>
            <person name="Ranjan P."/>
            <person name="Rokshar D.S."/>
            <person name="Rothfels C.J."/>
            <person name="Schneider L."/>
            <person name="Shu S."/>
            <person name="Stevenson D.W."/>
            <person name="Thummler F."/>
            <person name="Tillich M."/>
            <person name="Villarreal Aguilar J.C."/>
            <person name="Widiez T."/>
            <person name="Wong G.K."/>
            <person name="Wymore A."/>
            <person name="Zhang Y."/>
            <person name="Zimmer A.D."/>
            <person name="Quatrano R.S."/>
            <person name="Mayer K.F.X."/>
            <person name="Goodstein D."/>
            <person name="Casacuberta J.M."/>
            <person name="Vandepoele K."/>
            <person name="Reski R."/>
            <person name="Cuming A.C."/>
            <person name="Tuskan G.A."/>
            <person name="Maumus F."/>
            <person name="Salse J."/>
            <person name="Schmutz J."/>
            <person name="Rensing S.A."/>
        </authorList>
    </citation>
    <scope>NUCLEOTIDE SEQUENCE [LARGE SCALE GENOMIC DNA]</scope>
    <source>
        <strain evidence="1 2">cv. Gransden 2004</strain>
    </source>
</reference>
<name>A0A7I4C6M6_PHYPA</name>
<dbReference type="Proteomes" id="UP000006727">
    <property type="component" value="Chromosome 20"/>
</dbReference>
<dbReference type="Gramene" id="Pp3c20_19650V3.2">
    <property type="protein sequence ID" value="Pp3c20_19650V3.2"/>
    <property type="gene ID" value="Pp3c20_19650"/>
</dbReference>
<protein>
    <submittedName>
        <fullName evidence="1">Uncharacterized protein</fullName>
    </submittedName>
</protein>
<dbReference type="AlphaFoldDB" id="A0A7I4C6M6"/>
<dbReference type="EMBL" id="ABEU02000020">
    <property type="status" value="NOT_ANNOTATED_CDS"/>
    <property type="molecule type" value="Genomic_DNA"/>
</dbReference>
<evidence type="ECO:0000313" key="1">
    <source>
        <dbReference type="EnsemblPlants" id="Pp3c20_19650V3.2"/>
    </source>
</evidence>
<reference evidence="1" key="3">
    <citation type="submission" date="2020-12" db="UniProtKB">
        <authorList>
            <consortium name="EnsemblPlants"/>
        </authorList>
    </citation>
    <scope>IDENTIFICATION</scope>
</reference>
<evidence type="ECO:0000313" key="2">
    <source>
        <dbReference type="Proteomes" id="UP000006727"/>
    </source>
</evidence>